<dbReference type="AlphaFoldDB" id="A0A0F6SEW0"/>
<keyword evidence="2" id="KW-0732">Signal</keyword>
<organism evidence="3 4">
    <name type="scientific">Sandaracinus amylolyticus</name>
    <dbReference type="NCBI Taxonomy" id="927083"/>
    <lineage>
        <taxon>Bacteria</taxon>
        <taxon>Pseudomonadati</taxon>
        <taxon>Myxococcota</taxon>
        <taxon>Polyangia</taxon>
        <taxon>Polyangiales</taxon>
        <taxon>Sandaracinaceae</taxon>
        <taxon>Sandaracinus</taxon>
    </lineage>
</organism>
<name>A0A0F6SEW0_9BACT</name>
<dbReference type="EMBL" id="CP011125">
    <property type="protein sequence ID" value="AKF05879.1"/>
    <property type="molecule type" value="Genomic_DNA"/>
</dbReference>
<proteinExistence type="predicted"/>
<evidence type="ECO:0000256" key="1">
    <source>
        <dbReference type="SAM" id="MobiDB-lite"/>
    </source>
</evidence>
<feature type="signal peptide" evidence="2">
    <location>
        <begin position="1"/>
        <end position="19"/>
    </location>
</feature>
<evidence type="ECO:0000313" key="4">
    <source>
        <dbReference type="Proteomes" id="UP000034883"/>
    </source>
</evidence>
<gene>
    <name evidence="3" type="ORF">DB32_003028</name>
</gene>
<feature type="region of interest" description="Disordered" evidence="1">
    <location>
        <begin position="144"/>
        <end position="163"/>
    </location>
</feature>
<dbReference type="Proteomes" id="UP000034883">
    <property type="component" value="Chromosome"/>
</dbReference>
<feature type="chain" id="PRO_5002509981" evidence="2">
    <location>
        <begin position="20"/>
        <end position="163"/>
    </location>
</feature>
<reference evidence="3 4" key="1">
    <citation type="submission" date="2015-03" db="EMBL/GenBank/DDBJ databases">
        <title>Genome assembly of Sandaracinus amylolyticus DSM 53668.</title>
        <authorList>
            <person name="Sharma G."/>
            <person name="Subramanian S."/>
        </authorList>
    </citation>
    <scope>NUCLEOTIDE SEQUENCE [LARGE SCALE GENOMIC DNA]</scope>
    <source>
        <strain evidence="3 4">DSM 53668</strain>
    </source>
</reference>
<protein>
    <submittedName>
        <fullName evidence="3">Uncharacterized protein</fullName>
    </submittedName>
</protein>
<sequence>MTTLGALLFALMATTTARADERVVLVRWPAERGAEMTSALRLELAGRATMIEGAALEDDEPTVSAMRDAARASGATHVAWVVFPSGVLAPAEVRVLDVTRAAPAHAMTAQAWDRCGRFAGLRATRRARASTSRCCAICSPTRAAGSRATRGPAPTSTISCRSR</sequence>
<evidence type="ECO:0000313" key="3">
    <source>
        <dbReference type="EMBL" id="AKF05879.1"/>
    </source>
</evidence>
<dbReference type="STRING" id="927083.DB32_003028"/>
<dbReference type="KEGG" id="samy:DB32_003028"/>
<feature type="compositionally biased region" description="Polar residues" evidence="1">
    <location>
        <begin position="154"/>
        <end position="163"/>
    </location>
</feature>
<keyword evidence="4" id="KW-1185">Reference proteome</keyword>
<evidence type="ECO:0000256" key="2">
    <source>
        <dbReference type="SAM" id="SignalP"/>
    </source>
</evidence>
<accession>A0A0F6SEW0</accession>